<comment type="caution">
    <text evidence="2">The sequence shown here is derived from an EMBL/GenBank/DDBJ whole genome shotgun (WGS) entry which is preliminary data.</text>
</comment>
<dbReference type="SUPFAM" id="SSF53613">
    <property type="entry name" value="Ribokinase-like"/>
    <property type="match status" value="1"/>
</dbReference>
<dbReference type="InterPro" id="IPR029056">
    <property type="entry name" value="Ribokinase-like"/>
</dbReference>
<feature type="domain" description="Carbohydrate kinase PfkB" evidence="1">
    <location>
        <begin position="105"/>
        <end position="382"/>
    </location>
</feature>
<protein>
    <submittedName>
        <fullName evidence="2">2-dehydro-3-deoxygluconokinase</fullName>
    </submittedName>
</protein>
<organism evidence="2 3">
    <name type="scientific">Zostera marina</name>
    <name type="common">Eelgrass</name>
    <dbReference type="NCBI Taxonomy" id="29655"/>
    <lineage>
        <taxon>Eukaryota</taxon>
        <taxon>Viridiplantae</taxon>
        <taxon>Streptophyta</taxon>
        <taxon>Embryophyta</taxon>
        <taxon>Tracheophyta</taxon>
        <taxon>Spermatophyta</taxon>
        <taxon>Magnoliopsida</taxon>
        <taxon>Liliopsida</taxon>
        <taxon>Zosteraceae</taxon>
        <taxon>Zostera</taxon>
    </lineage>
</organism>
<dbReference type="GO" id="GO:0016301">
    <property type="term" value="F:kinase activity"/>
    <property type="evidence" value="ECO:0007669"/>
    <property type="project" value="UniProtKB-KW"/>
</dbReference>
<evidence type="ECO:0000313" key="2">
    <source>
        <dbReference type="EMBL" id="KMZ61749.1"/>
    </source>
</evidence>
<keyword evidence="3" id="KW-1185">Reference proteome</keyword>
<name>A0A0K9NYE5_ZOSMR</name>
<dbReference type="InterPro" id="IPR011611">
    <property type="entry name" value="PfkB_dom"/>
</dbReference>
<reference evidence="3" key="1">
    <citation type="journal article" date="2016" name="Nature">
        <title>The genome of the seagrass Zostera marina reveals angiosperm adaptation to the sea.</title>
        <authorList>
            <person name="Olsen J.L."/>
            <person name="Rouze P."/>
            <person name="Verhelst B."/>
            <person name="Lin Y.-C."/>
            <person name="Bayer T."/>
            <person name="Collen J."/>
            <person name="Dattolo E."/>
            <person name="De Paoli E."/>
            <person name="Dittami S."/>
            <person name="Maumus F."/>
            <person name="Michel G."/>
            <person name="Kersting A."/>
            <person name="Lauritano C."/>
            <person name="Lohaus R."/>
            <person name="Toepel M."/>
            <person name="Tonon T."/>
            <person name="Vanneste K."/>
            <person name="Amirebrahimi M."/>
            <person name="Brakel J."/>
            <person name="Bostroem C."/>
            <person name="Chovatia M."/>
            <person name="Grimwood J."/>
            <person name="Jenkins J.W."/>
            <person name="Jueterbock A."/>
            <person name="Mraz A."/>
            <person name="Stam W.T."/>
            <person name="Tice H."/>
            <person name="Bornberg-Bauer E."/>
            <person name="Green P.J."/>
            <person name="Pearson G.A."/>
            <person name="Procaccini G."/>
            <person name="Duarte C.M."/>
            <person name="Schmutz J."/>
            <person name="Reusch T.B.H."/>
            <person name="Van de Peer Y."/>
        </authorList>
    </citation>
    <scope>NUCLEOTIDE SEQUENCE [LARGE SCALE GENOMIC DNA]</scope>
    <source>
        <strain evidence="3">cv. Finnish</strain>
    </source>
</reference>
<dbReference type="Pfam" id="PF00294">
    <property type="entry name" value="PfkB"/>
    <property type="match status" value="1"/>
</dbReference>
<dbReference type="EMBL" id="LFYR01001430">
    <property type="protein sequence ID" value="KMZ61749.1"/>
    <property type="molecule type" value="Genomic_DNA"/>
</dbReference>
<evidence type="ECO:0000313" key="3">
    <source>
        <dbReference type="Proteomes" id="UP000036987"/>
    </source>
</evidence>
<accession>A0A0K9NYE5</accession>
<dbReference type="PANTHER" id="PTHR47826">
    <property type="entry name" value="OS03G0164700 PROTEIN"/>
    <property type="match status" value="1"/>
</dbReference>
<dbReference type="STRING" id="29655.A0A0K9NYE5"/>
<proteinExistence type="predicted"/>
<dbReference type="OMA" id="TCAPAFK"/>
<dbReference type="Gene3D" id="3.40.1190.20">
    <property type="match status" value="1"/>
</dbReference>
<dbReference type="OrthoDB" id="415590at2759"/>
<evidence type="ECO:0000259" key="1">
    <source>
        <dbReference type="Pfam" id="PF00294"/>
    </source>
</evidence>
<dbReference type="Proteomes" id="UP000036987">
    <property type="component" value="Unassembled WGS sequence"/>
</dbReference>
<dbReference type="AlphaFoldDB" id="A0A0K9NYE5"/>
<gene>
    <name evidence="2" type="ORF">ZOSMA_4G00340</name>
</gene>
<keyword evidence="2" id="KW-0418">Kinase</keyword>
<sequence length="461" mass="50554">MVLLRLPLYPGGGVGNLDFRPHTSDFRPKPRGSILILPERRRVVYLHGGVERKARGRSADVATLGNLCVDVLLSVPSLPPVDKKERMEYMEKLSASPPNKKYWEAGGNFNLAIAAARIGLHCVALGHVGDDIYGNFLLDVLDEEGIDMVSMDEDPDSSQLHSALYQTLICWVLVDPFQRHGFCSVSDFSREPAFSWMTKLSNSVKKTIERSKILFCNGYVFDEISPKIIISALDCAVESETAIFFDPGPRGWTLLNGDPEEQRAIVRFLKFSDVILFTSEEAEALTGMGNPIKAGKELLKSGVRVKWVIIKMGSKGSISITKSAISGAPGFKVRVLDTVGCGDSFTAAIAFSFLRKMDQVNAIILANSVGAATATGSGAGRNVATLEKIVQLLRFPNLNEDVELWKSLIEEYSEQEEIVLVSKYIVNGSAGRIVYVSIDEAVLQLLPQLEAASEKKKSMSY</sequence>
<keyword evidence="2" id="KW-0808">Transferase</keyword>
<dbReference type="PANTHER" id="PTHR47826:SF1">
    <property type="entry name" value="OS03G0164700 PROTEIN"/>
    <property type="match status" value="1"/>
</dbReference>